<evidence type="ECO:0000313" key="1">
    <source>
        <dbReference type="EMBL" id="EZA51484.1"/>
    </source>
</evidence>
<gene>
    <name evidence="1" type="ORF">X777_09828</name>
</gene>
<dbReference type="EMBL" id="KK107388">
    <property type="protein sequence ID" value="EZA51484.1"/>
    <property type="molecule type" value="Genomic_DNA"/>
</dbReference>
<name>A0A026W8Y0_OOCBI</name>
<proteinExistence type="predicted"/>
<reference evidence="1 2" key="1">
    <citation type="journal article" date="2014" name="Curr. Biol.">
        <title>The genome of the clonal raider ant Cerapachys biroi.</title>
        <authorList>
            <person name="Oxley P.R."/>
            <person name="Ji L."/>
            <person name="Fetter-Pruneda I."/>
            <person name="McKenzie S.K."/>
            <person name="Li C."/>
            <person name="Hu H."/>
            <person name="Zhang G."/>
            <person name="Kronauer D.J."/>
        </authorList>
    </citation>
    <scope>NUCLEOTIDE SEQUENCE [LARGE SCALE GENOMIC DNA]</scope>
</reference>
<dbReference type="Proteomes" id="UP000053097">
    <property type="component" value="Unassembled WGS sequence"/>
</dbReference>
<organism evidence="1 2">
    <name type="scientific">Ooceraea biroi</name>
    <name type="common">Clonal raider ant</name>
    <name type="synonym">Cerapachys biroi</name>
    <dbReference type="NCBI Taxonomy" id="2015173"/>
    <lineage>
        <taxon>Eukaryota</taxon>
        <taxon>Metazoa</taxon>
        <taxon>Ecdysozoa</taxon>
        <taxon>Arthropoda</taxon>
        <taxon>Hexapoda</taxon>
        <taxon>Insecta</taxon>
        <taxon>Pterygota</taxon>
        <taxon>Neoptera</taxon>
        <taxon>Endopterygota</taxon>
        <taxon>Hymenoptera</taxon>
        <taxon>Apocrita</taxon>
        <taxon>Aculeata</taxon>
        <taxon>Formicoidea</taxon>
        <taxon>Formicidae</taxon>
        <taxon>Dorylinae</taxon>
        <taxon>Ooceraea</taxon>
    </lineage>
</organism>
<keyword evidence="2" id="KW-1185">Reference proteome</keyword>
<sequence>NEFTCFFKSIPGWITVDAHDSRHIKTATDKFLPGRAGTKNRLLAEMTRVEDGLGRSLHPARLDLRKCGGRMPKSRRREAARERASELISSHWLTLSFSQARWKKRMKEAARRRPIGRGEVEPIRR</sequence>
<accession>A0A026W8Y0</accession>
<protein>
    <submittedName>
        <fullName evidence="1">Uncharacterized protein</fullName>
    </submittedName>
</protein>
<evidence type="ECO:0000313" key="2">
    <source>
        <dbReference type="Proteomes" id="UP000053097"/>
    </source>
</evidence>
<feature type="non-terminal residue" evidence="1">
    <location>
        <position position="1"/>
    </location>
</feature>
<dbReference type="AlphaFoldDB" id="A0A026W8Y0"/>